<reference evidence="1" key="2">
    <citation type="submission" date="2023-05" db="EMBL/GenBank/DDBJ databases">
        <authorList>
            <person name="Schelkunov M.I."/>
        </authorList>
    </citation>
    <scope>NUCLEOTIDE SEQUENCE</scope>
    <source>
        <strain evidence="1">Hsosn_3</strain>
        <tissue evidence="1">Leaf</tissue>
    </source>
</reference>
<proteinExistence type="predicted"/>
<dbReference type="AlphaFoldDB" id="A0AAD8LXF7"/>
<dbReference type="PANTHER" id="PTHR39104">
    <property type="entry name" value="AMINO ACID-LIGASE"/>
    <property type="match status" value="1"/>
</dbReference>
<evidence type="ECO:0000313" key="2">
    <source>
        <dbReference type="Proteomes" id="UP001237642"/>
    </source>
</evidence>
<protein>
    <submittedName>
        <fullName evidence="1">Amino acid-ligase</fullName>
    </submittedName>
</protein>
<dbReference type="PANTHER" id="PTHR39104:SF1">
    <property type="entry name" value="AMINO ACID-LIGASE"/>
    <property type="match status" value="1"/>
</dbReference>
<dbReference type="EMBL" id="JAUIZM010000024">
    <property type="protein sequence ID" value="KAK1351814.1"/>
    <property type="molecule type" value="Genomic_DNA"/>
</dbReference>
<organism evidence="1 2">
    <name type="scientific">Heracleum sosnowskyi</name>
    <dbReference type="NCBI Taxonomy" id="360622"/>
    <lineage>
        <taxon>Eukaryota</taxon>
        <taxon>Viridiplantae</taxon>
        <taxon>Streptophyta</taxon>
        <taxon>Embryophyta</taxon>
        <taxon>Tracheophyta</taxon>
        <taxon>Spermatophyta</taxon>
        <taxon>Magnoliopsida</taxon>
        <taxon>eudicotyledons</taxon>
        <taxon>Gunneridae</taxon>
        <taxon>Pentapetalae</taxon>
        <taxon>asterids</taxon>
        <taxon>campanulids</taxon>
        <taxon>Apiales</taxon>
        <taxon>Apiaceae</taxon>
        <taxon>Apioideae</taxon>
        <taxon>apioid superclade</taxon>
        <taxon>Tordylieae</taxon>
        <taxon>Tordyliinae</taxon>
        <taxon>Heracleum</taxon>
    </lineage>
</organism>
<sequence length="233" mass="26070">MDMLEERKVIISLICPSVSLSKLVQFMALEDERIDLGSISAAFGLDPLTIKINGHLISRGLDFIASSVTWNSLISFFSARGLSTGISATEPLRVDGKLCKLGTKRVHDTGVENIIYGISEWGNQQPLDKDLNFLKKSKFTGSGAYMKKEHNLDLDNHQRKPQMRESNPEIYASSEHAVEDARNSKWDENGLKRKNQLNGVLPQKKMRMHETNLGSRRKENGLSAIEDAIGMQL</sequence>
<keyword evidence="2" id="KW-1185">Reference proteome</keyword>
<reference evidence="1" key="1">
    <citation type="submission" date="2023-02" db="EMBL/GenBank/DDBJ databases">
        <title>Genome of toxic invasive species Heracleum sosnowskyi carries increased number of genes despite the absence of recent whole-genome duplications.</title>
        <authorList>
            <person name="Schelkunov M."/>
            <person name="Shtratnikova V."/>
            <person name="Makarenko M."/>
            <person name="Klepikova A."/>
            <person name="Omelchenko D."/>
            <person name="Novikova G."/>
            <person name="Obukhova E."/>
            <person name="Bogdanov V."/>
            <person name="Penin A."/>
            <person name="Logacheva M."/>
        </authorList>
    </citation>
    <scope>NUCLEOTIDE SEQUENCE</scope>
    <source>
        <strain evidence="1">Hsosn_3</strain>
        <tissue evidence="1">Leaf</tissue>
    </source>
</reference>
<name>A0AAD8LXF7_9APIA</name>
<gene>
    <name evidence="1" type="ORF">POM88_053955</name>
</gene>
<accession>A0AAD8LXF7</accession>
<dbReference type="Proteomes" id="UP001237642">
    <property type="component" value="Unassembled WGS sequence"/>
</dbReference>
<evidence type="ECO:0000313" key="1">
    <source>
        <dbReference type="EMBL" id="KAK1351814.1"/>
    </source>
</evidence>
<comment type="caution">
    <text evidence="1">The sequence shown here is derived from an EMBL/GenBank/DDBJ whole genome shotgun (WGS) entry which is preliminary data.</text>
</comment>